<accession>A0A5C8E977</accession>
<feature type="domain" description="Periplasmic binding protein" evidence="4">
    <location>
        <begin position="38"/>
        <end position="293"/>
    </location>
</feature>
<evidence type="ECO:0000313" key="6">
    <source>
        <dbReference type="Proteomes" id="UP000324707"/>
    </source>
</evidence>
<reference evidence="5 6" key="1">
    <citation type="journal article" date="1992" name="Lakartidningen">
        <title>[Penicillin V and not amoxicillin is the first choice preparation in acute otitis].</title>
        <authorList>
            <person name="Kamme C."/>
            <person name="Lundgren K."/>
            <person name="Prellner K."/>
        </authorList>
    </citation>
    <scope>NUCLEOTIDE SEQUENCE [LARGE SCALE GENOMIC DNA]</scope>
    <source>
        <strain evidence="5 6">PC5538III-lc</strain>
    </source>
</reference>
<dbReference type="EMBL" id="SAXX01000011">
    <property type="protein sequence ID" value="TXJ33594.1"/>
    <property type="molecule type" value="Genomic_DNA"/>
</dbReference>
<protein>
    <submittedName>
        <fullName evidence="5">Sugar ABC transporter substrate-binding protein</fullName>
    </submittedName>
</protein>
<dbReference type="SUPFAM" id="SSF53822">
    <property type="entry name" value="Periplasmic binding protein-like I"/>
    <property type="match status" value="1"/>
</dbReference>
<evidence type="ECO:0000259" key="4">
    <source>
        <dbReference type="Pfam" id="PF13407"/>
    </source>
</evidence>
<proteinExistence type="inferred from homology"/>
<comment type="subcellular location">
    <subcellularLocation>
        <location evidence="1">Cell envelope</location>
    </subcellularLocation>
</comment>
<sequence>MRAKQLLVLLSIVLLSMHGCNKTEKKSSSVDTVGKIRVAYIARAQADSFAAWLANSIKEEARKYPNIIVDIFDGQANDDVENSLIENAIINKYDVIIIQPNNGEAQRPYAEKVVAAGIICITTNARIEGIAGASSVDADPYKQAAVNAVAALKQIPQGANVVVLNGPPGNFHADERRRSWKIEFFDKRPDVKIVGEQIANWNKDEALSFMETWIQANNRIDAVISMNDNMAAGALEAVKGNSKFNNLLVYGVDGTAEACLLIKEGKMTSTCMQSAYDLSEKILDTVNKLVNKEEAQIDTDIDNPLVTKDNVDQYIEMYKKTGAIS</sequence>
<evidence type="ECO:0000313" key="5">
    <source>
        <dbReference type="EMBL" id="TXJ33594.1"/>
    </source>
</evidence>
<dbReference type="RefSeq" id="WP_147736311.1">
    <property type="nucleotide sequence ID" value="NZ_SAXX01000011.1"/>
</dbReference>
<evidence type="ECO:0000256" key="2">
    <source>
        <dbReference type="ARBA" id="ARBA00007639"/>
    </source>
</evidence>
<dbReference type="InterPro" id="IPR025997">
    <property type="entry name" value="SBP_2_dom"/>
</dbReference>
<dbReference type="GO" id="GO:0030313">
    <property type="term" value="C:cell envelope"/>
    <property type="evidence" value="ECO:0007669"/>
    <property type="project" value="UniProtKB-SubCell"/>
</dbReference>
<keyword evidence="3" id="KW-0732">Signal</keyword>
<dbReference type="InterPro" id="IPR028082">
    <property type="entry name" value="Peripla_BP_I"/>
</dbReference>
<dbReference type="Proteomes" id="UP000324707">
    <property type="component" value="Unassembled WGS sequence"/>
</dbReference>
<comment type="similarity">
    <text evidence="2">Belongs to the bacterial solute-binding protein 2 family.</text>
</comment>
<dbReference type="GO" id="GO:0030246">
    <property type="term" value="F:carbohydrate binding"/>
    <property type="evidence" value="ECO:0007669"/>
    <property type="project" value="UniProtKB-ARBA"/>
</dbReference>
<dbReference type="Gene3D" id="3.40.50.2300">
    <property type="match status" value="2"/>
</dbReference>
<dbReference type="PANTHER" id="PTHR46847">
    <property type="entry name" value="D-ALLOSE-BINDING PERIPLASMIC PROTEIN-RELATED"/>
    <property type="match status" value="1"/>
</dbReference>
<dbReference type="AlphaFoldDB" id="A0A5C8E977"/>
<evidence type="ECO:0000256" key="1">
    <source>
        <dbReference type="ARBA" id="ARBA00004196"/>
    </source>
</evidence>
<dbReference type="PANTHER" id="PTHR46847:SF1">
    <property type="entry name" value="D-ALLOSE-BINDING PERIPLASMIC PROTEIN-RELATED"/>
    <property type="match status" value="1"/>
</dbReference>
<evidence type="ECO:0000256" key="3">
    <source>
        <dbReference type="ARBA" id="ARBA00022729"/>
    </source>
</evidence>
<dbReference type="CDD" id="cd01536">
    <property type="entry name" value="PBP1_ABC_sugar_binding-like"/>
    <property type="match status" value="1"/>
</dbReference>
<dbReference type="Pfam" id="PF13407">
    <property type="entry name" value="Peripla_BP_4"/>
    <property type="match status" value="1"/>
</dbReference>
<organism evidence="5 6">
    <name type="scientific">Brachyspira aalborgi</name>
    <dbReference type="NCBI Taxonomy" id="29522"/>
    <lineage>
        <taxon>Bacteria</taxon>
        <taxon>Pseudomonadati</taxon>
        <taxon>Spirochaetota</taxon>
        <taxon>Spirochaetia</taxon>
        <taxon>Brachyspirales</taxon>
        <taxon>Brachyspiraceae</taxon>
        <taxon>Brachyspira</taxon>
    </lineage>
</organism>
<name>A0A5C8E977_9SPIR</name>
<gene>
    <name evidence="5" type="ORF">EPJ69_04230</name>
</gene>
<comment type="caution">
    <text evidence="5">The sequence shown here is derived from an EMBL/GenBank/DDBJ whole genome shotgun (WGS) entry which is preliminary data.</text>
</comment>